<dbReference type="InterPro" id="IPR055123">
    <property type="entry name" value="SpnB-like_Rossmann"/>
</dbReference>
<feature type="domain" description="Carrier" evidence="10">
    <location>
        <begin position="1721"/>
        <end position="1796"/>
    </location>
</feature>
<dbReference type="RefSeq" id="WP_109279362.1">
    <property type="nucleotide sequence ID" value="NZ_PHNC01000009.1"/>
</dbReference>
<dbReference type="PROSITE" id="PS52019">
    <property type="entry name" value="PKS_MFAS_DH"/>
    <property type="match status" value="1"/>
</dbReference>
<evidence type="ECO:0000256" key="2">
    <source>
        <dbReference type="ARBA" id="ARBA00022450"/>
    </source>
</evidence>
<dbReference type="InterPro" id="IPR020841">
    <property type="entry name" value="PKS_Beta-ketoAc_synthase_dom"/>
</dbReference>
<keyword evidence="5" id="KW-0045">Antibiotic biosynthesis</keyword>
<evidence type="ECO:0000256" key="3">
    <source>
        <dbReference type="ARBA" id="ARBA00022553"/>
    </source>
</evidence>
<dbReference type="InterPro" id="IPR036736">
    <property type="entry name" value="ACP-like_sf"/>
</dbReference>
<comment type="caution">
    <text evidence="13">The sequence shown here is derived from an EMBL/GenBank/DDBJ whole genome shotgun (WGS) entry which is preliminary data.</text>
</comment>
<dbReference type="Pfam" id="PF22953">
    <property type="entry name" value="SpnB_Rossmann"/>
    <property type="match status" value="1"/>
</dbReference>
<name>A0ABV3K7G5_STRON</name>
<dbReference type="PANTHER" id="PTHR43775:SF51">
    <property type="entry name" value="INACTIVE PHENOLPHTHIOCEROL SYNTHESIS POLYKETIDE SYNTHASE TYPE I PKS1-RELATED"/>
    <property type="match status" value="1"/>
</dbReference>
<dbReference type="EMBL" id="JBFAUK010000046">
    <property type="protein sequence ID" value="MEV5511005.1"/>
    <property type="molecule type" value="Genomic_DNA"/>
</dbReference>
<dbReference type="Pfam" id="PF02801">
    <property type="entry name" value="Ketoacyl-synt_C"/>
    <property type="match status" value="1"/>
</dbReference>
<keyword evidence="7" id="KW-0012">Acyltransferase</keyword>
<keyword evidence="2" id="KW-0596">Phosphopantetheine</keyword>
<dbReference type="Pfam" id="PF00698">
    <property type="entry name" value="Acyl_transf_1"/>
    <property type="match status" value="1"/>
</dbReference>
<dbReference type="InterPro" id="IPR042104">
    <property type="entry name" value="PKS_dehydratase_sf"/>
</dbReference>
<feature type="active site" description="Proton donor; for dehydratase activity" evidence="8">
    <location>
        <position position="1128"/>
    </location>
</feature>
<feature type="region of interest" description="N-terminal hotdog fold" evidence="8">
    <location>
        <begin position="932"/>
        <end position="1056"/>
    </location>
</feature>
<dbReference type="Pfam" id="PF21089">
    <property type="entry name" value="PKS_DH_N"/>
    <property type="match status" value="1"/>
</dbReference>
<accession>A0ABV3K7G5</accession>
<dbReference type="Pfam" id="PF00550">
    <property type="entry name" value="PP-binding"/>
    <property type="match status" value="1"/>
</dbReference>
<dbReference type="Pfam" id="PF16197">
    <property type="entry name" value="KAsynt_C_assoc"/>
    <property type="match status" value="1"/>
</dbReference>
<dbReference type="Gene3D" id="3.40.366.10">
    <property type="entry name" value="Malonyl-Coenzyme A Acyl Carrier Protein, domain 2"/>
    <property type="match status" value="1"/>
</dbReference>
<feature type="domain" description="Ketosynthase family 3 (KS3)" evidence="11">
    <location>
        <begin position="33"/>
        <end position="459"/>
    </location>
</feature>
<gene>
    <name evidence="13" type="ORF">AB0L16_32095</name>
</gene>
<dbReference type="InterPro" id="IPR050091">
    <property type="entry name" value="PKS_NRPS_Biosynth_Enz"/>
</dbReference>
<dbReference type="InterPro" id="IPR016036">
    <property type="entry name" value="Malonyl_transacylase_ACP-bd"/>
</dbReference>
<dbReference type="InterPro" id="IPR016039">
    <property type="entry name" value="Thiolase-like"/>
</dbReference>
<dbReference type="InterPro" id="IPR036291">
    <property type="entry name" value="NAD(P)-bd_dom_sf"/>
</dbReference>
<dbReference type="InterPro" id="IPR020806">
    <property type="entry name" value="PKS_PP-bd"/>
</dbReference>
<dbReference type="InterPro" id="IPR057326">
    <property type="entry name" value="KR_dom"/>
</dbReference>
<evidence type="ECO:0000259" key="10">
    <source>
        <dbReference type="PROSITE" id="PS50075"/>
    </source>
</evidence>
<reference evidence="13 14" key="1">
    <citation type="submission" date="2024-06" db="EMBL/GenBank/DDBJ databases">
        <title>The Natural Products Discovery Center: Release of the First 8490 Sequenced Strains for Exploring Actinobacteria Biosynthetic Diversity.</title>
        <authorList>
            <person name="Kalkreuter E."/>
            <person name="Kautsar S.A."/>
            <person name="Yang D."/>
            <person name="Bader C.D."/>
            <person name="Teijaro C.N."/>
            <person name="Fluegel L."/>
            <person name="Davis C.M."/>
            <person name="Simpson J.R."/>
            <person name="Lauterbach L."/>
            <person name="Steele A.D."/>
            <person name="Gui C."/>
            <person name="Meng S."/>
            <person name="Li G."/>
            <person name="Viehrig K."/>
            <person name="Ye F."/>
            <person name="Su P."/>
            <person name="Kiefer A.F."/>
            <person name="Nichols A."/>
            <person name="Cepeda A.J."/>
            <person name="Yan W."/>
            <person name="Fan B."/>
            <person name="Jiang Y."/>
            <person name="Adhikari A."/>
            <person name="Zheng C.-J."/>
            <person name="Schuster L."/>
            <person name="Cowan T.M."/>
            <person name="Smanski M.J."/>
            <person name="Chevrette M.G."/>
            <person name="De Carvalho L.P.S."/>
            <person name="Shen B."/>
        </authorList>
    </citation>
    <scope>NUCLEOTIDE SEQUENCE [LARGE SCALE GENOMIC DNA]</scope>
    <source>
        <strain evidence="13 14">NPDC052347</strain>
    </source>
</reference>
<dbReference type="InterPro" id="IPR014043">
    <property type="entry name" value="Acyl_transferase_dom"/>
</dbReference>
<dbReference type="SUPFAM" id="SSF47336">
    <property type="entry name" value="ACP-like"/>
    <property type="match status" value="1"/>
</dbReference>
<feature type="region of interest" description="C-terminal hotdog fold" evidence="8">
    <location>
        <begin position="1069"/>
        <end position="1212"/>
    </location>
</feature>
<dbReference type="InterPro" id="IPR014030">
    <property type="entry name" value="Ketoacyl_synth_N"/>
</dbReference>
<dbReference type="SMART" id="SM00825">
    <property type="entry name" value="PKS_KS"/>
    <property type="match status" value="1"/>
</dbReference>
<dbReference type="Pfam" id="PF08659">
    <property type="entry name" value="KR"/>
    <property type="match status" value="1"/>
</dbReference>
<dbReference type="InterPro" id="IPR049552">
    <property type="entry name" value="PKS_DH_N"/>
</dbReference>
<dbReference type="SUPFAM" id="SSF51735">
    <property type="entry name" value="NAD(P)-binding Rossmann-fold domains"/>
    <property type="match status" value="2"/>
</dbReference>
<organism evidence="13 14">
    <name type="scientific">Streptomyces orinoci</name>
    <name type="common">Streptoverticillium orinoci</name>
    <dbReference type="NCBI Taxonomy" id="67339"/>
    <lineage>
        <taxon>Bacteria</taxon>
        <taxon>Bacillati</taxon>
        <taxon>Actinomycetota</taxon>
        <taxon>Actinomycetes</taxon>
        <taxon>Kitasatosporales</taxon>
        <taxon>Streptomycetaceae</taxon>
        <taxon>Streptomyces</taxon>
    </lineage>
</organism>
<evidence type="ECO:0000256" key="6">
    <source>
        <dbReference type="ARBA" id="ARBA00023268"/>
    </source>
</evidence>
<evidence type="ECO:0000256" key="5">
    <source>
        <dbReference type="ARBA" id="ARBA00023194"/>
    </source>
</evidence>
<dbReference type="Gene3D" id="3.30.70.3290">
    <property type="match status" value="1"/>
</dbReference>
<keyword evidence="9" id="KW-0175">Coiled coil</keyword>
<dbReference type="Pfam" id="PF00109">
    <property type="entry name" value="ketoacyl-synt"/>
    <property type="match status" value="1"/>
</dbReference>
<dbReference type="SMART" id="SM00827">
    <property type="entry name" value="PKS_AT"/>
    <property type="match status" value="1"/>
</dbReference>
<feature type="active site" description="Proton acceptor; for dehydratase activity" evidence="8">
    <location>
        <position position="964"/>
    </location>
</feature>
<evidence type="ECO:0000256" key="8">
    <source>
        <dbReference type="PROSITE-ProRule" id="PRU01363"/>
    </source>
</evidence>
<dbReference type="PROSITE" id="PS52004">
    <property type="entry name" value="KS3_2"/>
    <property type="match status" value="1"/>
</dbReference>
<dbReference type="InterPro" id="IPR016035">
    <property type="entry name" value="Acyl_Trfase/lysoPLipase"/>
</dbReference>
<evidence type="ECO:0000313" key="14">
    <source>
        <dbReference type="Proteomes" id="UP001552594"/>
    </source>
</evidence>
<comment type="pathway">
    <text evidence="1">Antibiotic biosynthesis.</text>
</comment>
<feature type="coiled-coil region" evidence="9">
    <location>
        <begin position="4"/>
        <end position="31"/>
    </location>
</feature>
<dbReference type="SMART" id="SM01294">
    <property type="entry name" value="PKS_PP_betabranch"/>
    <property type="match status" value="1"/>
</dbReference>
<dbReference type="SUPFAM" id="SSF55048">
    <property type="entry name" value="Probable ACP-binding domain of malonyl-CoA ACP transacylase"/>
    <property type="match status" value="1"/>
</dbReference>
<dbReference type="SUPFAM" id="SSF52151">
    <property type="entry name" value="FabD/lysophospholipase-like"/>
    <property type="match status" value="1"/>
</dbReference>
<keyword evidence="6" id="KW-0511">Multifunctional enzyme</keyword>
<feature type="domain" description="PKS/mFAS DH" evidence="12">
    <location>
        <begin position="932"/>
        <end position="1212"/>
    </location>
</feature>
<protein>
    <submittedName>
        <fullName evidence="13">SDR family NAD(P)-dependent oxidoreductase</fullName>
    </submittedName>
</protein>
<keyword evidence="4" id="KW-0808">Transferase</keyword>
<keyword evidence="3" id="KW-0597">Phosphoprotein</keyword>
<evidence type="ECO:0000256" key="4">
    <source>
        <dbReference type="ARBA" id="ARBA00022679"/>
    </source>
</evidence>
<dbReference type="PROSITE" id="PS00606">
    <property type="entry name" value="KS3_1"/>
    <property type="match status" value="1"/>
</dbReference>
<dbReference type="Gene3D" id="3.10.129.110">
    <property type="entry name" value="Polyketide synthase dehydratase"/>
    <property type="match status" value="1"/>
</dbReference>
<dbReference type="InterPro" id="IPR049551">
    <property type="entry name" value="PKS_DH_C"/>
</dbReference>
<dbReference type="SMART" id="SM00823">
    <property type="entry name" value="PKS_PP"/>
    <property type="match status" value="1"/>
</dbReference>
<evidence type="ECO:0000256" key="9">
    <source>
        <dbReference type="SAM" id="Coils"/>
    </source>
</evidence>
<dbReference type="CDD" id="cd08956">
    <property type="entry name" value="KR_3_FAS_SDR_x"/>
    <property type="match status" value="1"/>
</dbReference>
<dbReference type="InterPro" id="IPR032821">
    <property type="entry name" value="PKS_assoc"/>
</dbReference>
<evidence type="ECO:0000313" key="13">
    <source>
        <dbReference type="EMBL" id="MEV5511005.1"/>
    </source>
</evidence>
<dbReference type="InterPro" id="IPR018201">
    <property type="entry name" value="Ketoacyl_synth_AS"/>
</dbReference>
<dbReference type="SUPFAM" id="SSF53901">
    <property type="entry name" value="Thiolase-like"/>
    <property type="match status" value="1"/>
</dbReference>
<evidence type="ECO:0000259" key="12">
    <source>
        <dbReference type="PROSITE" id="PS52019"/>
    </source>
</evidence>
<dbReference type="PROSITE" id="PS50075">
    <property type="entry name" value="CARRIER"/>
    <property type="match status" value="1"/>
</dbReference>
<dbReference type="PANTHER" id="PTHR43775">
    <property type="entry name" value="FATTY ACID SYNTHASE"/>
    <property type="match status" value="1"/>
</dbReference>
<sequence>MTQNDKILENLKFVTAELRRTRNRLIEVEEAAHEPIAIVGMACRFPGGVDSPDELWRVVSEGIDTLSEFPADRGWNLEKLYDPDPDRPGTTYVREGGFLDGVGDFDPAFFGISPREAVAMDPQQRLLLETSYTAIENAGIDPARLKGTPTGVYVGMIHTDYAWSVPTIPPELEPFISNGNISSVASGRISYTLGLQGPALTMDTACSSSLVAVHVAKQALLRGECSLALAGGATVMSTPVAFTDFSRQRGLARNGRIKAFADAADGTGWGEGVGMLVLERLSDAVRNGHQVLAVIKGSAVNQDGASNGLTAPNGPSQQRVIRQALADAQVAAAQVDVVEAHGTGTTLGDPIEAQAILATYGQDRDAGHPLWLGSLKSNTGHTQAAAGVGSIIKVVQALRHAVMPMTLHVDKPSTKVDWSAGEVRLLTHTQPWPEREHARRAAVSSFGISGTNAHVVLEEAPAAPEREAVETGPREGVAVPWVVSAKSEAALREQLRRLSGFVEERLGLSPVDVGYSLAVSRTAFEHRAVVTGAGREELLSGVRALAADEGSAGMARGAAKAVFVFPGQGAQWEGMAAELLDTSTVFAGHIHACEQALKPWVDWSLTEVLRTGEGLERVDVVQPALWAVMVSLAEVWRSVGVVPAAVVGHSQGELAAAVVAGAVSLEAGARAAALRARAVLALSGLGGMVSVVAPVAEVRRRLERFEGRVSVAAVNGPLSVVVSGESGALEEFFAECEDDGVRVRRIAVDYAAHSVQVAAIQAELGEAFDGLGAVSSPVPLYSTVTGGPLDTGLMNVGYWFRNARETVEFESAVRSALGDVGPCVVVEVSPHPVVSMAVQDIIEDAGAPASVVGTLRRGEGGWDRFVASLGEAVSGGVLPDWEAVFAGPDREHPIRPARVELPTYAFQRRRYWLDAQTAPADAHGLGLTPADHPLLGAAVPLADLDGQVLTGRISLATHPWLADHAVMGTVLLPGTGLVEMAIQAGDRAGCRTVEELTLQEPLILPATGGLHLQVSVSAADDSGRRGVAIHTRRDTDDDEPWTCHAIGTLAEAPVEPADAGLATWPPQDAERLPLEGTYRELSEQGYEYGPAFQGLRALWVREKELFAEVALPEDMDGGRFAIHPALLDAALHSVIVGGDRLTGTAPADDAPVSLPFSWGGVALHATGATRLRVRLTLDADKRIVLHAADTTGAPVVSVTGLTTRPVAADRLAPPASGGALHDALYRVEWTAADRTAVERAGHALPAAGWAVLTGDGEDTALLTALKELGVQADTHQGLDGLSKALDGGVPAPAIVCLPWDPSPAGDADGAAEASRDGAARALALLQRWLADERLAGSRLLLLTRGAMAAGTPGDLRDPAGAAVWGLVRSAESENPGRFVLLDLDPESPAVTPSVLALAATGDEPELAERRGAPTVARLARVPASAHTGRPPLDPDGTVLITGGTGTLGALLARRLVTEHGVRHLLLTSRSGPAAPGAAELAGELTGLGAQVSVAACDAADRDALAAVLAGIPAGHPLTAVIHAAGTLDDGVIGSLTAERLETVMRPKVDAAVNLHQLTRQQNLAAFVMFSSAAGVFGGPGQGNYAAANTFLDALAQLRAGQGLPAHSLAWGLWEERSTLTSRLGDADVDRIAQGGVLTLDSAAGLELFDTAWATGEPATVPVRLDLAALRRQAAGGELPPLLRGLVRTPPRRTAHSAQAGAADRNALAERLAGLAGPERAAVLLESVRNNAAQVLGFAGGHLVEPHRGFLDMGITSLTALELRNRLNAVTGLQLPATLIFDYPSAQAVADFLATRFGGGSTKSAASAVHGEIGRLESALAQTELPEEERAKVVSRLQTVLATLTRDSGGPEAAAPVTDFEDVSDDEMFAMIDEQLG</sequence>
<proteinExistence type="predicted"/>
<dbReference type="Pfam" id="PF14765">
    <property type="entry name" value="PS-DH"/>
    <property type="match status" value="1"/>
</dbReference>
<dbReference type="SMART" id="SM00822">
    <property type="entry name" value="PKS_KR"/>
    <property type="match status" value="1"/>
</dbReference>
<dbReference type="InterPro" id="IPR049900">
    <property type="entry name" value="PKS_mFAS_DH"/>
</dbReference>
<keyword evidence="14" id="KW-1185">Reference proteome</keyword>
<dbReference type="Gene3D" id="3.40.47.10">
    <property type="match status" value="1"/>
</dbReference>
<dbReference type="Gene3D" id="1.10.1200.10">
    <property type="entry name" value="ACP-like"/>
    <property type="match status" value="1"/>
</dbReference>
<evidence type="ECO:0000256" key="1">
    <source>
        <dbReference type="ARBA" id="ARBA00004792"/>
    </source>
</evidence>
<dbReference type="CDD" id="cd00833">
    <property type="entry name" value="PKS"/>
    <property type="match status" value="1"/>
</dbReference>
<dbReference type="InterPro" id="IPR009081">
    <property type="entry name" value="PP-bd_ACP"/>
</dbReference>
<dbReference type="InterPro" id="IPR014031">
    <property type="entry name" value="Ketoacyl_synth_C"/>
</dbReference>
<dbReference type="InterPro" id="IPR001227">
    <property type="entry name" value="Ac_transferase_dom_sf"/>
</dbReference>
<evidence type="ECO:0000259" key="11">
    <source>
        <dbReference type="PROSITE" id="PS52004"/>
    </source>
</evidence>
<evidence type="ECO:0000256" key="7">
    <source>
        <dbReference type="ARBA" id="ARBA00023315"/>
    </source>
</evidence>
<dbReference type="Gene3D" id="3.40.50.720">
    <property type="entry name" value="NAD(P)-binding Rossmann-like Domain"/>
    <property type="match status" value="1"/>
</dbReference>
<dbReference type="InterPro" id="IPR013968">
    <property type="entry name" value="PKS_KR"/>
</dbReference>
<dbReference type="InterPro" id="IPR020807">
    <property type="entry name" value="PKS_DH"/>
</dbReference>
<dbReference type="SMART" id="SM00826">
    <property type="entry name" value="PKS_DH"/>
    <property type="match status" value="1"/>
</dbReference>
<dbReference type="Proteomes" id="UP001552594">
    <property type="component" value="Unassembled WGS sequence"/>
</dbReference>